<evidence type="ECO:0000313" key="4">
    <source>
        <dbReference type="Proteomes" id="UP000181976"/>
    </source>
</evidence>
<feature type="domain" description="Zinc-ribbon" evidence="2">
    <location>
        <begin position="8"/>
        <end position="30"/>
    </location>
</feature>
<dbReference type="Proteomes" id="UP000181976">
    <property type="component" value="Unassembled WGS sequence"/>
</dbReference>
<keyword evidence="1" id="KW-1133">Transmembrane helix</keyword>
<feature type="transmembrane region" description="Helical" evidence="1">
    <location>
        <begin position="181"/>
        <end position="203"/>
    </location>
</feature>
<proteinExistence type="predicted"/>
<dbReference type="Pfam" id="PF19845">
    <property type="entry name" value="DUF6320"/>
    <property type="match status" value="1"/>
</dbReference>
<evidence type="ECO:0000256" key="1">
    <source>
        <dbReference type="SAM" id="Phobius"/>
    </source>
</evidence>
<dbReference type="AlphaFoldDB" id="A0A1I1ZK45"/>
<keyword evidence="4" id="KW-1185">Reference proteome</keyword>
<name>A0A1I1ZK45_9BACT</name>
<gene>
    <name evidence="3" type="ORF">SAMN05444380_109129</name>
</gene>
<dbReference type="InterPro" id="IPR036259">
    <property type="entry name" value="MFS_trans_sf"/>
</dbReference>
<keyword evidence="1" id="KW-0472">Membrane</keyword>
<accession>A0A1I1ZK45</accession>
<evidence type="ECO:0000313" key="3">
    <source>
        <dbReference type="EMBL" id="SFE32067.1"/>
    </source>
</evidence>
<dbReference type="InterPro" id="IPR046283">
    <property type="entry name" value="DUF6320"/>
</dbReference>
<dbReference type="Pfam" id="PF13240">
    <property type="entry name" value="Zn_Ribbon_1"/>
    <property type="match status" value="1"/>
</dbReference>
<reference evidence="3 4" key="1">
    <citation type="submission" date="2016-10" db="EMBL/GenBank/DDBJ databases">
        <authorList>
            <person name="de Groot N.N."/>
        </authorList>
    </citation>
    <scope>NUCLEOTIDE SEQUENCE [LARGE SCALE GENOMIC DNA]</scope>
    <source>
        <strain evidence="3 4">DSM 19012</strain>
    </source>
</reference>
<feature type="transmembrane region" description="Helical" evidence="1">
    <location>
        <begin position="148"/>
        <end position="172"/>
    </location>
</feature>
<dbReference type="InParanoid" id="A0A1I1ZK45"/>
<dbReference type="SUPFAM" id="SSF103473">
    <property type="entry name" value="MFS general substrate transporter"/>
    <property type="match status" value="1"/>
</dbReference>
<dbReference type="InterPro" id="IPR026870">
    <property type="entry name" value="Zinc_ribbon_dom"/>
</dbReference>
<feature type="transmembrane region" description="Helical" evidence="1">
    <location>
        <begin position="67"/>
        <end position="90"/>
    </location>
</feature>
<feature type="transmembrane region" description="Helical" evidence="1">
    <location>
        <begin position="96"/>
        <end position="117"/>
    </location>
</feature>
<dbReference type="RefSeq" id="WP_237706076.1">
    <property type="nucleotide sequence ID" value="NZ_AFSL01000008.1"/>
</dbReference>
<protein>
    <recommendedName>
        <fullName evidence="2">Zinc-ribbon domain-containing protein</fullName>
    </recommendedName>
</protein>
<feature type="transmembrane region" description="Helical" evidence="1">
    <location>
        <begin position="124"/>
        <end position="142"/>
    </location>
</feature>
<organism evidence="3 4">
    <name type="scientific">Thermophagus xiamenensis</name>
    <dbReference type="NCBI Taxonomy" id="385682"/>
    <lineage>
        <taxon>Bacteria</taxon>
        <taxon>Pseudomonadati</taxon>
        <taxon>Bacteroidota</taxon>
        <taxon>Bacteroidia</taxon>
        <taxon>Marinilabiliales</taxon>
        <taxon>Marinilabiliaceae</taxon>
        <taxon>Thermophagus</taxon>
    </lineage>
</organism>
<keyword evidence="1" id="KW-0812">Transmembrane</keyword>
<feature type="transmembrane region" description="Helical" evidence="1">
    <location>
        <begin position="209"/>
        <end position="232"/>
    </location>
</feature>
<evidence type="ECO:0000259" key="2">
    <source>
        <dbReference type="Pfam" id="PF13240"/>
    </source>
</evidence>
<sequence>MKNKRPMKCSYCGVELEENVNYCSLCGKPVPVTELNNQTQLHTNPRSRDDQLMSNYHKLTISQKKKIFNKISAIILFSGAAISIVIDFILNNHLTWSRYPFIIALVLYVNIIITPLISKRKYTWMALSFLSISGLLAALDWLTGTNWWALKLAIPLLLVAYVGIFTICKIIANTTQKGLNVIAYAMLGAGILCLFTDGIISFYQKGLVLLNWSLIVMAAVVIIALLLLYIQYRLKKVTDLKRFFHI</sequence>
<dbReference type="eggNOG" id="ENOG503399K">
    <property type="taxonomic scope" value="Bacteria"/>
</dbReference>
<dbReference type="EMBL" id="FONA01000009">
    <property type="protein sequence ID" value="SFE32067.1"/>
    <property type="molecule type" value="Genomic_DNA"/>
</dbReference>